<comment type="catalytic activity">
    <reaction evidence="1">
        <text>O-phospho-L-threonyl-[protein] + H2O = L-threonyl-[protein] + phosphate</text>
        <dbReference type="Rhea" id="RHEA:47004"/>
        <dbReference type="Rhea" id="RHEA-COMP:11060"/>
        <dbReference type="Rhea" id="RHEA-COMP:11605"/>
        <dbReference type="ChEBI" id="CHEBI:15377"/>
        <dbReference type="ChEBI" id="CHEBI:30013"/>
        <dbReference type="ChEBI" id="CHEBI:43474"/>
        <dbReference type="ChEBI" id="CHEBI:61977"/>
        <dbReference type="EC" id="3.1.3.16"/>
    </reaction>
</comment>
<keyword evidence="3" id="KW-1185">Reference proteome</keyword>
<dbReference type="EC" id="3.1.3.16" evidence="1"/>
<dbReference type="SMART" id="SM00156">
    <property type="entry name" value="PP2Ac"/>
    <property type="match status" value="1"/>
</dbReference>
<dbReference type="FunFam" id="3.60.21.10:FF:000068">
    <property type="entry name" value="Serine/threonine-protein phosphatase"/>
    <property type="match status" value="1"/>
</dbReference>
<proteinExistence type="inferred from homology"/>
<dbReference type="PROSITE" id="PS00125">
    <property type="entry name" value="SER_THR_PHOSPHATASE"/>
    <property type="match status" value="1"/>
</dbReference>
<dbReference type="GO" id="GO:0005737">
    <property type="term" value="C:cytoplasm"/>
    <property type="evidence" value="ECO:0007669"/>
    <property type="project" value="TreeGrafter"/>
</dbReference>
<dbReference type="eggNOG" id="KOG0374">
    <property type="taxonomic scope" value="Eukaryota"/>
</dbReference>
<dbReference type="WBParaSite" id="Csp11.Scaffold596.g5265.t1">
    <property type="protein sequence ID" value="Csp11.Scaffold596.g5265.t1"/>
    <property type="gene ID" value="Csp11.Scaffold596.g5265"/>
</dbReference>
<sequence length="372" mass="42457">MSKKQREKVFRVPMFRRSVFWGNLKMIGKKAVSAAVSDSDVMMDEAKRRESFEKRTDESNQRFAETFIKTLLSCKGVSKEVKTMDILRLTYICKKIFESQNRLVEIDGPVRICGDVHGQFPDLIRLFAQGGFPPDSNYLFLGDYVDRGQYNLEVILLCLSFKARYPNNFIMLRGNHEMAHINEKYGFKEEIMTRRGDFAIIIWEEFSKMMDVMPLVALVGGRILCMHGGLSQHIKSLDDLRKLKCPFNTEDDCLENDILWSDPAKVSGWQPNPRGASVVFGETEVKDMCKLLDIDLIVRGHQVVQDGYEFFAGKKLVTIFSAPHYMGTFTNSAAMCKVSAGLEVSFEVLKPEDLKVEERKMTAETTAAEMTQ</sequence>
<accession>A0A1I7TEW7</accession>
<dbReference type="Proteomes" id="UP000095282">
    <property type="component" value="Unplaced"/>
</dbReference>
<dbReference type="InterPro" id="IPR029052">
    <property type="entry name" value="Metallo-depent_PP-like"/>
</dbReference>
<name>A0A1I7TEW7_9PELO</name>
<dbReference type="PANTHER" id="PTHR11668">
    <property type="entry name" value="SERINE/THREONINE PROTEIN PHOSPHATASE"/>
    <property type="match status" value="1"/>
</dbReference>
<protein>
    <recommendedName>
        <fullName evidence="1">Serine/threonine-protein phosphatase</fullName>
        <ecNumber evidence="1">3.1.3.16</ecNumber>
    </recommendedName>
</protein>
<dbReference type="Gene3D" id="3.60.21.10">
    <property type="match status" value="1"/>
</dbReference>
<dbReference type="AlphaFoldDB" id="A0A1I7TEW7"/>
<dbReference type="GO" id="GO:0005634">
    <property type="term" value="C:nucleus"/>
    <property type="evidence" value="ECO:0007669"/>
    <property type="project" value="TreeGrafter"/>
</dbReference>
<evidence type="ECO:0000313" key="4">
    <source>
        <dbReference type="WBParaSite" id="Csp11.Scaffold596.g5265.t1"/>
    </source>
</evidence>
<dbReference type="PANTHER" id="PTHR11668:SF211">
    <property type="entry name" value="SERINE_THREONINE-PROTEIN PHOSPHATASE C23G10.1"/>
    <property type="match status" value="1"/>
</dbReference>
<comment type="similarity">
    <text evidence="1">Belongs to the PPP phosphatase family.</text>
</comment>
<keyword evidence="1" id="KW-0378">Hydrolase</keyword>
<reference evidence="4" key="1">
    <citation type="submission" date="2016-11" db="UniProtKB">
        <authorList>
            <consortium name="WormBaseParasite"/>
        </authorList>
    </citation>
    <scope>IDENTIFICATION</scope>
</reference>
<dbReference type="InterPro" id="IPR050341">
    <property type="entry name" value="PP1_catalytic_subunit"/>
</dbReference>
<dbReference type="SUPFAM" id="SSF56300">
    <property type="entry name" value="Metallo-dependent phosphatases"/>
    <property type="match status" value="1"/>
</dbReference>
<feature type="domain" description="Serine/threonine specific protein phosphatases" evidence="2">
    <location>
        <begin position="172"/>
        <end position="177"/>
    </location>
</feature>
<evidence type="ECO:0000256" key="1">
    <source>
        <dbReference type="RuleBase" id="RU004273"/>
    </source>
</evidence>
<dbReference type="PRINTS" id="PR00114">
    <property type="entry name" value="STPHPHTASE"/>
</dbReference>
<organism evidence="3 4">
    <name type="scientific">Caenorhabditis tropicalis</name>
    <dbReference type="NCBI Taxonomy" id="1561998"/>
    <lineage>
        <taxon>Eukaryota</taxon>
        <taxon>Metazoa</taxon>
        <taxon>Ecdysozoa</taxon>
        <taxon>Nematoda</taxon>
        <taxon>Chromadorea</taxon>
        <taxon>Rhabditida</taxon>
        <taxon>Rhabditina</taxon>
        <taxon>Rhabditomorpha</taxon>
        <taxon>Rhabditoidea</taxon>
        <taxon>Rhabditidae</taxon>
        <taxon>Peloderinae</taxon>
        <taxon>Caenorhabditis</taxon>
    </lineage>
</organism>
<dbReference type="InterPro" id="IPR004843">
    <property type="entry name" value="Calcineurin-like_PHP"/>
</dbReference>
<dbReference type="STRING" id="1561998.A0A1I7TEW7"/>
<evidence type="ECO:0000313" key="3">
    <source>
        <dbReference type="Proteomes" id="UP000095282"/>
    </source>
</evidence>
<dbReference type="Pfam" id="PF00149">
    <property type="entry name" value="Metallophos"/>
    <property type="match status" value="1"/>
</dbReference>
<evidence type="ECO:0000259" key="2">
    <source>
        <dbReference type="PROSITE" id="PS00125"/>
    </source>
</evidence>
<dbReference type="InterPro" id="IPR006186">
    <property type="entry name" value="Ser/Thr-sp_prot-phosphatase"/>
</dbReference>
<dbReference type="GO" id="GO:0004722">
    <property type="term" value="F:protein serine/threonine phosphatase activity"/>
    <property type="evidence" value="ECO:0007669"/>
    <property type="project" value="UniProtKB-EC"/>
</dbReference>